<dbReference type="SUPFAM" id="SSF81321">
    <property type="entry name" value="Family A G protein-coupled receptor-like"/>
    <property type="match status" value="1"/>
</dbReference>
<feature type="compositionally biased region" description="Low complexity" evidence="9">
    <location>
        <begin position="292"/>
        <end position="314"/>
    </location>
</feature>
<evidence type="ECO:0000256" key="7">
    <source>
        <dbReference type="ARBA" id="ARBA00023170"/>
    </source>
</evidence>
<keyword evidence="6 10" id="KW-0472">Membrane</keyword>
<feature type="compositionally biased region" description="Polar residues" evidence="9">
    <location>
        <begin position="223"/>
        <end position="234"/>
    </location>
</feature>
<keyword evidence="12" id="KW-1185">Reference proteome</keyword>
<feature type="transmembrane region" description="Helical" evidence="10">
    <location>
        <begin position="6"/>
        <end position="31"/>
    </location>
</feature>
<evidence type="ECO:0000256" key="8">
    <source>
        <dbReference type="ARBA" id="ARBA00023224"/>
    </source>
</evidence>
<proteinExistence type="predicted"/>
<dbReference type="GO" id="GO:0004930">
    <property type="term" value="F:G protein-coupled receptor activity"/>
    <property type="evidence" value="ECO:0007669"/>
    <property type="project" value="UniProtKB-KW"/>
</dbReference>
<dbReference type="KEGG" id="bbel:109484880"/>
<evidence type="ECO:0000313" key="13">
    <source>
        <dbReference type="RefSeq" id="XP_019643796.1"/>
    </source>
</evidence>
<keyword evidence="3 10" id="KW-0812">Transmembrane</keyword>
<evidence type="ECO:0000256" key="1">
    <source>
        <dbReference type="ARBA" id="ARBA00004651"/>
    </source>
</evidence>
<evidence type="ECO:0000256" key="10">
    <source>
        <dbReference type="SAM" id="Phobius"/>
    </source>
</evidence>
<dbReference type="Gene3D" id="1.20.1070.10">
    <property type="entry name" value="Rhodopsin 7-helix transmembrane proteins"/>
    <property type="match status" value="1"/>
</dbReference>
<evidence type="ECO:0000259" key="11">
    <source>
        <dbReference type="PROSITE" id="PS50262"/>
    </source>
</evidence>
<comment type="subcellular location">
    <subcellularLocation>
        <location evidence="1">Cell membrane</location>
        <topology evidence="1">Multi-pass membrane protein</topology>
    </subcellularLocation>
</comment>
<dbReference type="InterPro" id="IPR017452">
    <property type="entry name" value="GPCR_Rhodpsn_7TM"/>
</dbReference>
<dbReference type="AlphaFoldDB" id="A0A6P5AP32"/>
<dbReference type="OrthoDB" id="10418091at2759"/>
<accession>A0A6P5AP32</accession>
<feature type="transmembrane region" description="Helical" evidence="10">
    <location>
        <begin position="119"/>
        <end position="141"/>
    </location>
</feature>
<feature type="region of interest" description="Disordered" evidence="9">
    <location>
        <begin position="214"/>
        <end position="314"/>
    </location>
</feature>
<dbReference type="InterPro" id="IPR000276">
    <property type="entry name" value="GPCR_Rhodpsn"/>
</dbReference>
<dbReference type="PANTHER" id="PTHR24228:SF72">
    <property type="entry name" value="G-PROTEIN COUPLED RECEPTORS FAMILY 1 PROFILE DOMAIN-CONTAINING PROTEIN"/>
    <property type="match status" value="1"/>
</dbReference>
<feature type="transmembrane region" description="Helical" evidence="10">
    <location>
        <begin position="84"/>
        <end position="107"/>
    </location>
</feature>
<evidence type="ECO:0000256" key="3">
    <source>
        <dbReference type="ARBA" id="ARBA00022692"/>
    </source>
</evidence>
<evidence type="ECO:0000256" key="5">
    <source>
        <dbReference type="ARBA" id="ARBA00023040"/>
    </source>
</evidence>
<reference evidence="13" key="1">
    <citation type="submission" date="2025-08" db="UniProtKB">
        <authorList>
            <consortium name="RefSeq"/>
        </authorList>
    </citation>
    <scope>IDENTIFICATION</scope>
    <source>
        <tissue evidence="13">Gonad</tissue>
    </source>
</reference>
<dbReference type="PRINTS" id="PR00237">
    <property type="entry name" value="GPCRRHODOPSN"/>
</dbReference>
<dbReference type="PROSITE" id="PS50262">
    <property type="entry name" value="G_PROTEIN_RECEP_F1_2"/>
    <property type="match status" value="1"/>
</dbReference>
<dbReference type="PANTHER" id="PTHR24228">
    <property type="entry name" value="B2 BRADYKININ RECEPTOR/ANGIOTENSIN II RECEPTOR"/>
    <property type="match status" value="1"/>
</dbReference>
<dbReference type="GO" id="GO:0005886">
    <property type="term" value="C:plasma membrane"/>
    <property type="evidence" value="ECO:0007669"/>
    <property type="project" value="UniProtKB-SubCell"/>
</dbReference>
<dbReference type="RefSeq" id="XP_019643796.1">
    <property type="nucleotide sequence ID" value="XM_019788237.1"/>
</dbReference>
<dbReference type="Proteomes" id="UP000515135">
    <property type="component" value="Unplaced"/>
</dbReference>
<organism evidence="12 13">
    <name type="scientific">Branchiostoma belcheri</name>
    <name type="common">Amphioxus</name>
    <dbReference type="NCBI Taxonomy" id="7741"/>
    <lineage>
        <taxon>Eukaryota</taxon>
        <taxon>Metazoa</taxon>
        <taxon>Chordata</taxon>
        <taxon>Cephalochordata</taxon>
        <taxon>Leptocardii</taxon>
        <taxon>Amphioxiformes</taxon>
        <taxon>Branchiostomatidae</taxon>
        <taxon>Branchiostoma</taxon>
    </lineage>
</organism>
<dbReference type="Pfam" id="PF00001">
    <property type="entry name" value="7tm_1"/>
    <property type="match status" value="1"/>
</dbReference>
<keyword evidence="4 10" id="KW-1133">Transmembrane helix</keyword>
<gene>
    <name evidence="13" type="primary">LOC109484880</name>
</gene>
<keyword evidence="7" id="KW-0675">Receptor</keyword>
<evidence type="ECO:0000256" key="2">
    <source>
        <dbReference type="ARBA" id="ARBA00022475"/>
    </source>
</evidence>
<keyword evidence="2" id="KW-1003">Cell membrane</keyword>
<keyword evidence="5" id="KW-0297">G-protein coupled receptor</keyword>
<dbReference type="CDD" id="cd00637">
    <property type="entry name" value="7tm_classA_rhodopsin-like"/>
    <property type="match status" value="1"/>
</dbReference>
<evidence type="ECO:0000256" key="9">
    <source>
        <dbReference type="SAM" id="MobiDB-lite"/>
    </source>
</evidence>
<feature type="transmembrane region" description="Helical" evidence="10">
    <location>
        <begin position="161"/>
        <end position="186"/>
    </location>
</feature>
<feature type="domain" description="G-protein coupled receptors family 1 profile" evidence="11">
    <location>
        <begin position="23"/>
        <end position="196"/>
    </location>
</feature>
<name>A0A6P5AP32_BRABE</name>
<evidence type="ECO:0000313" key="12">
    <source>
        <dbReference type="Proteomes" id="UP000515135"/>
    </source>
</evidence>
<protein>
    <submittedName>
        <fullName evidence="13">Melatonin receptor type 1B-A-like</fullName>
    </submittedName>
</protein>
<dbReference type="GeneID" id="109484880"/>
<evidence type="ECO:0000256" key="6">
    <source>
        <dbReference type="ARBA" id="ARBA00023136"/>
    </source>
</evidence>
<feature type="transmembrane region" description="Helical" evidence="10">
    <location>
        <begin position="43"/>
        <end position="64"/>
    </location>
</feature>
<evidence type="ECO:0000256" key="4">
    <source>
        <dbReference type="ARBA" id="ARBA00022989"/>
    </source>
</evidence>
<sequence>MATDWDYAFTVIIGIIIVATVIGNLLLIVVILKNKELKKAINIPLASLSSSDIIFAILLCFWAQNHVYPEWETPAALCWLIGYLTPVIWAVASWHMLCIVLTSYFKICTNSTRLKSTRTVGIMLFFTWLIPAVTILPLVIIEEVKLDPKLKQCGVSMSEKLWAKLLVILINFFIPFIGAFVFYGLIENHVRKSKERVEANKMAGLKPNRLAVQYSRGQKDDASPSTSNVTITTPPQNPEDKNVRDEETDNDGVGSEMYKNSSDTSSDEEQNVTKSTGVHITSPPCDCVPDYADTTPDTAPDCADTTPDTAPDVC</sequence>
<keyword evidence="8" id="KW-0807">Transducer</keyword>